<accession>A0A412KSB7</accession>
<gene>
    <name evidence="1" type="ORF">DWX78_04830</name>
</gene>
<proteinExistence type="predicted"/>
<reference evidence="1 2" key="1">
    <citation type="submission" date="2018-08" db="EMBL/GenBank/DDBJ databases">
        <title>A genome reference for cultivated species of the human gut microbiota.</title>
        <authorList>
            <person name="Zou Y."/>
            <person name="Xue W."/>
            <person name="Luo G."/>
        </authorList>
    </citation>
    <scope>NUCLEOTIDE SEQUENCE [LARGE SCALE GENOMIC DNA]</scope>
    <source>
        <strain evidence="1 2">AF21-25</strain>
    </source>
</reference>
<dbReference type="AlphaFoldDB" id="A0A412KSB7"/>
<dbReference type="Gene3D" id="3.90.75.20">
    <property type="match status" value="1"/>
</dbReference>
<dbReference type="SUPFAM" id="SSF54060">
    <property type="entry name" value="His-Me finger endonucleases"/>
    <property type="match status" value="1"/>
</dbReference>
<organism evidence="1 2">
    <name type="scientific">Dorea formicigenerans</name>
    <dbReference type="NCBI Taxonomy" id="39486"/>
    <lineage>
        <taxon>Bacteria</taxon>
        <taxon>Bacillati</taxon>
        <taxon>Bacillota</taxon>
        <taxon>Clostridia</taxon>
        <taxon>Lachnospirales</taxon>
        <taxon>Lachnospiraceae</taxon>
        <taxon>Dorea</taxon>
    </lineage>
</organism>
<dbReference type="Proteomes" id="UP000285981">
    <property type="component" value="Unassembled WGS sequence"/>
</dbReference>
<comment type="caution">
    <text evidence="1">The sequence shown here is derived from an EMBL/GenBank/DDBJ whole genome shotgun (WGS) entry which is preliminary data.</text>
</comment>
<dbReference type="InterPro" id="IPR044925">
    <property type="entry name" value="His-Me_finger_sf"/>
</dbReference>
<sequence>MRIKQISLTEWYDIPGYGGKYQINYFGNIRRALKRGYKDLHPYIKSSNGRRVLKLNGKEQVVMKLMQITFIGALPPGKVAYHKNGIITDDALNNIGITTRSELGRLTGRSNGCEMSVVKISPDGEIVDFYRSVREAGRKNHMSYQTILDRIGGKVKSLYAPDGYVYCKDNAWAINKAVRRIELDRKEECGVDFIPAPEVVFDF</sequence>
<dbReference type="EMBL" id="QRVU01000017">
    <property type="protein sequence ID" value="RGS71572.1"/>
    <property type="molecule type" value="Genomic_DNA"/>
</dbReference>
<evidence type="ECO:0008006" key="3">
    <source>
        <dbReference type="Google" id="ProtNLM"/>
    </source>
</evidence>
<evidence type="ECO:0000313" key="1">
    <source>
        <dbReference type="EMBL" id="RGS71572.1"/>
    </source>
</evidence>
<evidence type="ECO:0000313" key="2">
    <source>
        <dbReference type="Proteomes" id="UP000285981"/>
    </source>
</evidence>
<protein>
    <recommendedName>
        <fullName evidence="3">NUMOD4 domain-containing protein</fullName>
    </recommendedName>
</protein>
<name>A0A412KSB7_9FIRM</name>